<evidence type="ECO:0000256" key="1">
    <source>
        <dbReference type="ARBA" id="ARBA00023015"/>
    </source>
</evidence>
<evidence type="ECO:0000256" key="3">
    <source>
        <dbReference type="SAM" id="Phobius"/>
    </source>
</evidence>
<proteinExistence type="predicted"/>
<keyword evidence="3" id="KW-0812">Transmembrane</keyword>
<keyword evidence="3" id="KW-0472">Membrane</keyword>
<feature type="transmembrane region" description="Helical" evidence="3">
    <location>
        <begin position="238"/>
        <end position="257"/>
    </location>
</feature>
<evidence type="ECO:0000256" key="2">
    <source>
        <dbReference type="ARBA" id="ARBA00023163"/>
    </source>
</evidence>
<feature type="transmembrane region" description="Helical" evidence="3">
    <location>
        <begin position="183"/>
        <end position="201"/>
    </location>
</feature>
<comment type="caution">
    <text evidence="4">The sequence shown here is derived from an EMBL/GenBank/DDBJ whole genome shotgun (WGS) entry which is preliminary data.</text>
</comment>
<reference evidence="4" key="1">
    <citation type="submission" date="2022-11" db="EMBL/GenBank/DDBJ databases">
        <authorList>
            <person name="Somphong A."/>
            <person name="Phongsopitanun W."/>
        </authorList>
    </citation>
    <scope>NUCLEOTIDE SEQUENCE</scope>
    <source>
        <strain evidence="4">Pm04-4</strain>
    </source>
</reference>
<feature type="transmembrane region" description="Helical" evidence="3">
    <location>
        <begin position="116"/>
        <end position="134"/>
    </location>
</feature>
<dbReference type="InterPro" id="IPR041916">
    <property type="entry name" value="Anti_sigma_zinc_sf"/>
</dbReference>
<dbReference type="EMBL" id="JAPNTZ010000023">
    <property type="protein sequence ID" value="MCY1144969.1"/>
    <property type="molecule type" value="Genomic_DNA"/>
</dbReference>
<dbReference type="Gene3D" id="1.10.10.1320">
    <property type="entry name" value="Anti-sigma factor, zinc-finger domain"/>
    <property type="match status" value="1"/>
</dbReference>
<name>A0ABT4BEK2_9ACTN</name>
<sequence length="263" mass="28440">MTEHIPTPSLTSYTANARDLDDATVWAVEVHLENCAECRAKLAELAAPPLLTLLDDVQVMIDRGVRTGPEPVRRRTWRRLAHRWAVWSVIPWVTLVFSAVLAAFLLDREFPQRPSLVLLLAPVAPLAGLAIAWSRRSDPAWEITVGTPRAGLEMLFRRTVVVLATVLAPLAVAGWRLDMNPTLWLLPSLAFTAATLLLGGLIGVTRAAALLSAGWLLAVALPAILTSDLPVVVRPASLPVWALAALVGAALAVLRAGDHRRVN</sequence>
<dbReference type="Proteomes" id="UP001151002">
    <property type="component" value="Unassembled WGS sequence"/>
</dbReference>
<feature type="transmembrane region" description="Helical" evidence="3">
    <location>
        <begin position="155"/>
        <end position="177"/>
    </location>
</feature>
<keyword evidence="5" id="KW-1185">Reference proteome</keyword>
<evidence type="ECO:0000313" key="4">
    <source>
        <dbReference type="EMBL" id="MCY1144969.1"/>
    </source>
</evidence>
<feature type="transmembrane region" description="Helical" evidence="3">
    <location>
        <begin position="208"/>
        <end position="226"/>
    </location>
</feature>
<feature type="transmembrane region" description="Helical" evidence="3">
    <location>
        <begin position="84"/>
        <end position="104"/>
    </location>
</feature>
<keyword evidence="3" id="KW-1133">Transmembrane helix</keyword>
<protein>
    <submittedName>
        <fullName evidence="4">Zf-HC2 domain-containing protein</fullName>
    </submittedName>
</protein>
<keyword evidence="2" id="KW-0804">Transcription</keyword>
<keyword evidence="1" id="KW-0805">Transcription regulation</keyword>
<evidence type="ECO:0000313" key="5">
    <source>
        <dbReference type="Proteomes" id="UP001151002"/>
    </source>
</evidence>
<gene>
    <name evidence="4" type="ORF">OWR29_43820</name>
</gene>
<accession>A0ABT4BEK2</accession>
<dbReference type="RefSeq" id="WP_267569562.1">
    <property type="nucleotide sequence ID" value="NZ_JAPNTZ010000023.1"/>
</dbReference>
<organism evidence="4 5">
    <name type="scientific">Paractinoplanes pyxinae</name>
    <dbReference type="NCBI Taxonomy" id="2997416"/>
    <lineage>
        <taxon>Bacteria</taxon>
        <taxon>Bacillati</taxon>
        <taxon>Actinomycetota</taxon>
        <taxon>Actinomycetes</taxon>
        <taxon>Micromonosporales</taxon>
        <taxon>Micromonosporaceae</taxon>
        <taxon>Paractinoplanes</taxon>
    </lineage>
</organism>